<keyword evidence="1" id="KW-1133">Transmembrane helix</keyword>
<dbReference type="InterPro" id="IPR014729">
    <property type="entry name" value="Rossmann-like_a/b/a_fold"/>
</dbReference>
<feature type="domain" description="DUF218" evidence="2">
    <location>
        <begin position="77"/>
        <end position="242"/>
    </location>
</feature>
<evidence type="ECO:0000259" key="2">
    <source>
        <dbReference type="Pfam" id="PF02698"/>
    </source>
</evidence>
<dbReference type="RefSeq" id="WP_259054752.1">
    <property type="nucleotide sequence ID" value="NZ_JANUCT010000006.1"/>
</dbReference>
<name>A0AAE3HKY8_9GAMM</name>
<evidence type="ECO:0000313" key="3">
    <source>
        <dbReference type="EMBL" id="MCS3903138.1"/>
    </source>
</evidence>
<dbReference type="EMBL" id="JANUCT010000006">
    <property type="protein sequence ID" value="MCS3903138.1"/>
    <property type="molecule type" value="Genomic_DNA"/>
</dbReference>
<reference evidence="3" key="1">
    <citation type="submission" date="2022-08" db="EMBL/GenBank/DDBJ databases">
        <title>Genomic Encyclopedia of Type Strains, Phase III (KMG-III): the genomes of soil and plant-associated and newly described type strains.</title>
        <authorList>
            <person name="Whitman W."/>
        </authorList>
    </citation>
    <scope>NUCLEOTIDE SEQUENCE</scope>
    <source>
        <strain evidence="3">HMT 1</strain>
    </source>
</reference>
<accession>A0AAE3HKY8</accession>
<evidence type="ECO:0000313" key="4">
    <source>
        <dbReference type="Proteomes" id="UP001204445"/>
    </source>
</evidence>
<gene>
    <name evidence="3" type="ORF">J2T55_001155</name>
</gene>
<keyword evidence="1" id="KW-0812">Transmembrane</keyword>
<dbReference type="PANTHER" id="PTHR30336:SF4">
    <property type="entry name" value="ENVELOPE BIOGENESIS FACTOR ELYC"/>
    <property type="match status" value="1"/>
</dbReference>
<dbReference type="GO" id="GO:0005886">
    <property type="term" value="C:plasma membrane"/>
    <property type="evidence" value="ECO:0007669"/>
    <property type="project" value="TreeGrafter"/>
</dbReference>
<evidence type="ECO:0000256" key="1">
    <source>
        <dbReference type="SAM" id="Phobius"/>
    </source>
</evidence>
<sequence length="263" mass="28805">MIELLRSLLLPPGIFVVFFGLGLLLLPVARKLAVWLFLTGLVLVYALSTAPLAGQLIAWVETAPVLSTPVQKQDAGAIVVLGAGRYNNAPEYGGADSVGQLALVRLRYAERLREQTGLPILASGGRPNGELYAEAELMDQALKSDFDGLARWTERKSRNTFENAICSKFILDGQGIRRVLLVTHAAHMPRALYAFEKSGIEAIPAPTGYLKDTFRNASVLERWLPSLTALQLSRTALHEWLGLLYYRMVYGDHDGAAGIRAQC</sequence>
<proteinExistence type="predicted"/>
<keyword evidence="1" id="KW-0472">Membrane</keyword>
<dbReference type="Pfam" id="PF02698">
    <property type="entry name" value="DUF218"/>
    <property type="match status" value="1"/>
</dbReference>
<dbReference type="Proteomes" id="UP001204445">
    <property type="component" value="Unassembled WGS sequence"/>
</dbReference>
<dbReference type="Gene3D" id="3.40.50.620">
    <property type="entry name" value="HUPs"/>
    <property type="match status" value="1"/>
</dbReference>
<dbReference type="PANTHER" id="PTHR30336">
    <property type="entry name" value="INNER MEMBRANE PROTEIN, PROBABLE PERMEASE"/>
    <property type="match status" value="1"/>
</dbReference>
<dbReference type="GO" id="GO:0043164">
    <property type="term" value="P:Gram-negative-bacterium-type cell wall biogenesis"/>
    <property type="evidence" value="ECO:0007669"/>
    <property type="project" value="TreeGrafter"/>
</dbReference>
<dbReference type="GO" id="GO:0000270">
    <property type="term" value="P:peptidoglycan metabolic process"/>
    <property type="evidence" value="ECO:0007669"/>
    <property type="project" value="TreeGrafter"/>
</dbReference>
<organism evidence="3 4">
    <name type="scientific">Methylohalomonas lacus</name>
    <dbReference type="NCBI Taxonomy" id="398773"/>
    <lineage>
        <taxon>Bacteria</taxon>
        <taxon>Pseudomonadati</taxon>
        <taxon>Pseudomonadota</taxon>
        <taxon>Gammaproteobacteria</taxon>
        <taxon>Methylohalomonadales</taxon>
        <taxon>Methylohalomonadaceae</taxon>
        <taxon>Methylohalomonas</taxon>
    </lineage>
</organism>
<feature type="transmembrane region" description="Helical" evidence="1">
    <location>
        <begin position="7"/>
        <end position="26"/>
    </location>
</feature>
<keyword evidence="4" id="KW-1185">Reference proteome</keyword>
<dbReference type="InterPro" id="IPR003848">
    <property type="entry name" value="DUF218"/>
</dbReference>
<dbReference type="InterPro" id="IPR051599">
    <property type="entry name" value="Cell_Envelope_Assoc"/>
</dbReference>
<dbReference type="AlphaFoldDB" id="A0AAE3HKY8"/>
<protein>
    <submittedName>
        <fullName evidence="3">Uncharacterized SAM-binding protein YcdF (DUF218 family)</fullName>
    </submittedName>
</protein>
<comment type="caution">
    <text evidence="3">The sequence shown here is derived from an EMBL/GenBank/DDBJ whole genome shotgun (WGS) entry which is preliminary data.</text>
</comment>
<dbReference type="CDD" id="cd06259">
    <property type="entry name" value="YdcF-like"/>
    <property type="match status" value="1"/>
</dbReference>
<feature type="transmembrane region" description="Helical" evidence="1">
    <location>
        <begin position="32"/>
        <end position="53"/>
    </location>
</feature>